<evidence type="ECO:0000256" key="2">
    <source>
        <dbReference type="ARBA" id="ARBA00012951"/>
    </source>
</evidence>
<accession>A0ABP7ZNS5</accession>
<evidence type="ECO:0000313" key="9">
    <source>
        <dbReference type="EMBL" id="GAA4166358.1"/>
    </source>
</evidence>
<feature type="transmembrane region" description="Helical" evidence="7">
    <location>
        <begin position="407"/>
        <end position="423"/>
    </location>
</feature>
<sequence>MSHSITDRISARFAETRAGRRATAFSAGLRRRRVQPHWTDIFGITTVASLAVLFLTGILLMFVYVPSSDQVVYDGPWLPLVGQHVSKAYASTMRISLEVRGGLLLRQAHHWAALLLPASVIMQLLTAFFTGAFRRPRRASWVLLYLLFLAVLAGGWSGYALPDDLLAGTGLRIAQGVALSIPFVGTQLANLLFGGGFPGQIIEHLYPLHVALVPLALVVLVALLARAGLRRPAPRFARPGRSNDDVPVWPTAAVRASGLFSVVIGVIAAMGALVTIAPIWVFGPSSPGDASAGSQPDWYTGFLDGALRLIPPGWEFEWLGRTWSPALLVPLAATGVFLLAGLVYPFIAERLTGDRAPHHLRERPRNNAVRTGVGAAAITFYAALWGAGSADIMATHFMLSIEGVVHFFQTLVLLGPVAAFELTRRVCLGLQRKDREILVHGFETGRIVRMPGGRFVEVHQEVPVYERWRYAGADSAEASVAPAVTSAPDARSSLAQRPATADRDPQSQK</sequence>
<feature type="transmembrane region" description="Helical" evidence="7">
    <location>
        <begin position="111"/>
        <end position="130"/>
    </location>
</feature>
<dbReference type="InterPro" id="IPR005797">
    <property type="entry name" value="Cyt_b/b6_N"/>
</dbReference>
<keyword evidence="7" id="KW-1133">Transmembrane helix</keyword>
<feature type="region of interest" description="Disordered" evidence="6">
    <location>
        <begin position="480"/>
        <end position="509"/>
    </location>
</feature>
<feature type="transmembrane region" description="Helical" evidence="7">
    <location>
        <begin position="206"/>
        <end position="225"/>
    </location>
</feature>
<name>A0ABP7ZNS5_9MICO</name>
<dbReference type="InterPro" id="IPR027387">
    <property type="entry name" value="Cytb/b6-like_sf"/>
</dbReference>
<feature type="transmembrane region" description="Helical" evidence="7">
    <location>
        <begin position="41"/>
        <end position="65"/>
    </location>
</feature>
<reference evidence="9" key="1">
    <citation type="journal article" date="2014" name="Int. J. Syst. Evol. Microbiol.">
        <title>Complete genome of a new Firmicutes species belonging to the dominant human colonic microbiota ('Ruminococcus bicirculans') reveals two chromosomes and a selective capacity to utilize plant glucans.</title>
        <authorList>
            <consortium name="NISC Comparative Sequencing Program"/>
            <person name="Wegmann U."/>
            <person name="Louis P."/>
            <person name="Goesmann A."/>
            <person name="Henrissat B."/>
            <person name="Duncan S.H."/>
            <person name="Flint H.J."/>
        </authorList>
    </citation>
    <scope>NUCLEOTIDE SEQUENCE</scope>
    <source>
        <strain evidence="9">JCM 17590</strain>
    </source>
</reference>
<reference evidence="9" key="2">
    <citation type="submission" date="2023-12" db="EMBL/GenBank/DDBJ databases">
        <authorList>
            <person name="Sun Q."/>
            <person name="Inoue M."/>
        </authorList>
    </citation>
    <scope>NUCLEOTIDE SEQUENCE</scope>
    <source>
        <strain evidence="9">JCM 17590</strain>
    </source>
</reference>
<dbReference type="Proteomes" id="UP001415169">
    <property type="component" value="Unassembled WGS sequence"/>
</dbReference>
<dbReference type="Pfam" id="PF13631">
    <property type="entry name" value="Cytochrom_B_N_2"/>
    <property type="match status" value="1"/>
</dbReference>
<protein>
    <recommendedName>
        <fullName evidence="3">Cytochrome bc1 complex cytochrome b subunit</fullName>
        <ecNumber evidence="2">7.1.1.8</ecNumber>
    </recommendedName>
    <alternativeName>
        <fullName evidence="5">Cytochrome bc1 reductase complex subunit QcrB</fullName>
    </alternativeName>
</protein>
<feature type="transmembrane region" description="Helical" evidence="7">
    <location>
        <begin position="327"/>
        <end position="347"/>
    </location>
</feature>
<dbReference type="EC" id="7.1.1.8" evidence="2"/>
<keyword evidence="7" id="KW-0812">Transmembrane</keyword>
<comment type="cofactor">
    <cofactor evidence="1">
        <name>heme</name>
        <dbReference type="ChEBI" id="CHEBI:30413"/>
    </cofactor>
</comment>
<keyword evidence="10" id="KW-1185">Reference proteome</keyword>
<feature type="transmembrane region" description="Helical" evidence="7">
    <location>
        <begin position="368"/>
        <end position="387"/>
    </location>
</feature>
<organism evidence="9 10">
    <name type="scientific">Gryllotalpicola daejeonensis</name>
    <dbReference type="NCBI Taxonomy" id="993087"/>
    <lineage>
        <taxon>Bacteria</taxon>
        <taxon>Bacillati</taxon>
        <taxon>Actinomycetota</taxon>
        <taxon>Actinomycetes</taxon>
        <taxon>Micrococcales</taxon>
        <taxon>Microbacteriaceae</taxon>
        <taxon>Gryllotalpicola</taxon>
    </lineage>
</organism>
<evidence type="ECO:0000313" key="10">
    <source>
        <dbReference type="Proteomes" id="UP001415169"/>
    </source>
</evidence>
<proteinExistence type="predicted"/>
<feature type="transmembrane region" description="Helical" evidence="7">
    <location>
        <begin position="142"/>
        <end position="161"/>
    </location>
</feature>
<dbReference type="PANTHER" id="PTHR19271:SF16">
    <property type="entry name" value="CYTOCHROME B"/>
    <property type="match status" value="1"/>
</dbReference>
<dbReference type="InterPro" id="IPR016174">
    <property type="entry name" value="Di-haem_cyt_TM"/>
</dbReference>
<dbReference type="PROSITE" id="PS51002">
    <property type="entry name" value="CYTB_NTER"/>
    <property type="match status" value="1"/>
</dbReference>
<gene>
    <name evidence="9" type="ORF">GCM10022286_30900</name>
</gene>
<feature type="compositionally biased region" description="Basic and acidic residues" evidence="6">
    <location>
        <begin position="500"/>
        <end position="509"/>
    </location>
</feature>
<feature type="transmembrane region" description="Helical" evidence="7">
    <location>
        <begin position="259"/>
        <end position="281"/>
    </location>
</feature>
<evidence type="ECO:0000259" key="8">
    <source>
        <dbReference type="PROSITE" id="PS51002"/>
    </source>
</evidence>
<keyword evidence="7" id="KW-0472">Membrane</keyword>
<dbReference type="SUPFAM" id="SSF81648">
    <property type="entry name" value="a domain/subunit of cytochrome bc1 complex (Ubiquinol-cytochrome c reductase)"/>
    <property type="match status" value="1"/>
</dbReference>
<evidence type="ECO:0000256" key="5">
    <source>
        <dbReference type="ARBA" id="ARBA00029568"/>
    </source>
</evidence>
<dbReference type="InterPro" id="IPR036150">
    <property type="entry name" value="Cyt_b/b6_C_sf"/>
</dbReference>
<evidence type="ECO:0000256" key="3">
    <source>
        <dbReference type="ARBA" id="ARBA00016116"/>
    </source>
</evidence>
<evidence type="ECO:0000256" key="7">
    <source>
        <dbReference type="SAM" id="Phobius"/>
    </source>
</evidence>
<evidence type="ECO:0000256" key="4">
    <source>
        <dbReference type="ARBA" id="ARBA00029351"/>
    </source>
</evidence>
<dbReference type="RefSeq" id="WP_344792786.1">
    <property type="nucleotide sequence ID" value="NZ_BAABBV010000002.1"/>
</dbReference>
<comment type="caution">
    <text evidence="9">The sequence shown here is derived from an EMBL/GenBank/DDBJ whole genome shotgun (WGS) entry which is preliminary data.</text>
</comment>
<dbReference type="Gene3D" id="1.20.810.10">
    <property type="entry name" value="Cytochrome Bc1 Complex, Chain C"/>
    <property type="match status" value="1"/>
</dbReference>
<evidence type="ECO:0000256" key="1">
    <source>
        <dbReference type="ARBA" id="ARBA00001971"/>
    </source>
</evidence>
<evidence type="ECO:0000256" key="6">
    <source>
        <dbReference type="SAM" id="MobiDB-lite"/>
    </source>
</evidence>
<comment type="catalytic activity">
    <reaction evidence="4">
        <text>a quinol + 2 Fe(III)-[cytochrome c](out) = a quinone + 2 Fe(II)-[cytochrome c](out) + 2 H(+)(out)</text>
        <dbReference type="Rhea" id="RHEA:11484"/>
        <dbReference type="Rhea" id="RHEA-COMP:10350"/>
        <dbReference type="Rhea" id="RHEA-COMP:14399"/>
        <dbReference type="ChEBI" id="CHEBI:15378"/>
        <dbReference type="ChEBI" id="CHEBI:24646"/>
        <dbReference type="ChEBI" id="CHEBI:29033"/>
        <dbReference type="ChEBI" id="CHEBI:29034"/>
        <dbReference type="ChEBI" id="CHEBI:132124"/>
        <dbReference type="EC" id="7.1.1.8"/>
    </reaction>
</comment>
<dbReference type="EMBL" id="BAABBV010000002">
    <property type="protein sequence ID" value="GAA4166358.1"/>
    <property type="molecule type" value="Genomic_DNA"/>
</dbReference>
<dbReference type="SUPFAM" id="SSF81342">
    <property type="entry name" value="Transmembrane di-heme cytochromes"/>
    <property type="match status" value="1"/>
</dbReference>
<feature type="domain" description="Cytochrome b/b6 N-terminal region profile" evidence="8">
    <location>
        <begin position="10"/>
        <end position="238"/>
    </location>
</feature>
<dbReference type="PANTHER" id="PTHR19271">
    <property type="entry name" value="CYTOCHROME B"/>
    <property type="match status" value="1"/>
</dbReference>